<evidence type="ECO:0000256" key="1">
    <source>
        <dbReference type="SAM" id="SignalP"/>
    </source>
</evidence>
<protein>
    <submittedName>
        <fullName evidence="2">Uncharacterized protein</fullName>
    </submittedName>
</protein>
<evidence type="ECO:0000313" key="2">
    <source>
        <dbReference type="EMBL" id="WZW98865.1"/>
    </source>
</evidence>
<dbReference type="RefSeq" id="WP_269779329.1">
    <property type="nucleotide sequence ID" value="NZ_CP115965.1"/>
</dbReference>
<dbReference type="Proteomes" id="UP001434337">
    <property type="component" value="Chromosome"/>
</dbReference>
<proteinExistence type="predicted"/>
<reference evidence="2 3" key="1">
    <citation type="journal article" date="2023" name="Environ Microbiome">
        <title>A coral-associated actinobacterium mitigates coral bleaching under heat stress.</title>
        <authorList>
            <person name="Li J."/>
            <person name="Zou Y."/>
            <person name="Li Q."/>
            <person name="Zhang J."/>
            <person name="Bourne D.G."/>
            <person name="Lyu Y."/>
            <person name="Liu C."/>
            <person name="Zhang S."/>
        </authorList>
    </citation>
    <scope>NUCLEOTIDE SEQUENCE [LARGE SCALE GENOMIC DNA]</scope>
    <source>
        <strain evidence="2 3">SCSIO 13291</strain>
    </source>
</reference>
<name>A0ABZ3C8I8_9ACTN</name>
<dbReference type="EMBL" id="CP115965">
    <property type="protein sequence ID" value="WZW98865.1"/>
    <property type="molecule type" value="Genomic_DNA"/>
</dbReference>
<accession>A0ABZ3C8I8</accession>
<feature type="signal peptide" evidence="1">
    <location>
        <begin position="1"/>
        <end position="21"/>
    </location>
</feature>
<keyword evidence="3" id="KW-1185">Reference proteome</keyword>
<gene>
    <name evidence="2" type="ORF">PCC79_01240</name>
</gene>
<feature type="chain" id="PRO_5046528442" evidence="1">
    <location>
        <begin position="22"/>
        <end position="42"/>
    </location>
</feature>
<sequence length="42" mass="4502">MKRTLAAAVAFGLLNAGLVSSVQETMDLPPWMCNLIPVLCAR</sequence>
<organism evidence="2 3">
    <name type="scientific">Propioniciclava soli</name>
    <dbReference type="NCBI Taxonomy" id="2775081"/>
    <lineage>
        <taxon>Bacteria</taxon>
        <taxon>Bacillati</taxon>
        <taxon>Actinomycetota</taxon>
        <taxon>Actinomycetes</taxon>
        <taxon>Propionibacteriales</taxon>
        <taxon>Propionibacteriaceae</taxon>
        <taxon>Propioniciclava</taxon>
    </lineage>
</organism>
<evidence type="ECO:0000313" key="3">
    <source>
        <dbReference type="Proteomes" id="UP001434337"/>
    </source>
</evidence>
<keyword evidence="1" id="KW-0732">Signal</keyword>